<name>A0A0G4EY70_VITBC</name>
<dbReference type="PANTHER" id="PTHR22791:SF6">
    <property type="entry name" value="RING-TYPE DOMAIN-CONTAINING PROTEIN"/>
    <property type="match status" value="1"/>
</dbReference>
<evidence type="ECO:0000256" key="2">
    <source>
        <dbReference type="ARBA" id="ARBA00022771"/>
    </source>
</evidence>
<organism evidence="6 7">
    <name type="scientific">Vitrella brassicaformis (strain CCMP3155)</name>
    <dbReference type="NCBI Taxonomy" id="1169540"/>
    <lineage>
        <taxon>Eukaryota</taxon>
        <taxon>Sar</taxon>
        <taxon>Alveolata</taxon>
        <taxon>Colpodellida</taxon>
        <taxon>Vitrellaceae</taxon>
        <taxon>Vitrella</taxon>
    </lineage>
</organism>
<dbReference type="PANTHER" id="PTHR22791">
    <property type="entry name" value="RING-TYPE DOMAIN-CONTAINING PROTEIN"/>
    <property type="match status" value="1"/>
</dbReference>
<dbReference type="Gene3D" id="3.30.40.10">
    <property type="entry name" value="Zinc/RING finger domain, C3HC4 (zinc finger)"/>
    <property type="match status" value="1"/>
</dbReference>
<dbReference type="SMART" id="SM00184">
    <property type="entry name" value="RING"/>
    <property type="match status" value="1"/>
</dbReference>
<protein>
    <recommendedName>
        <fullName evidence="5">RING-type domain-containing protein</fullName>
    </recommendedName>
</protein>
<dbReference type="InterPro" id="IPR013083">
    <property type="entry name" value="Znf_RING/FYVE/PHD"/>
</dbReference>
<dbReference type="Proteomes" id="UP000041254">
    <property type="component" value="Unassembled WGS sequence"/>
</dbReference>
<evidence type="ECO:0000259" key="5">
    <source>
        <dbReference type="PROSITE" id="PS50089"/>
    </source>
</evidence>
<dbReference type="InterPro" id="IPR051435">
    <property type="entry name" value="RING_finger_E3_ubiq-ligases"/>
</dbReference>
<dbReference type="Pfam" id="PF07534">
    <property type="entry name" value="TLD"/>
    <property type="match status" value="1"/>
</dbReference>
<dbReference type="InterPro" id="IPR006571">
    <property type="entry name" value="TLDc_dom"/>
</dbReference>
<accession>A0A0G4EY70</accession>
<dbReference type="PROSITE" id="PS50089">
    <property type="entry name" value="ZF_RING_2"/>
    <property type="match status" value="1"/>
</dbReference>
<keyword evidence="2 4" id="KW-0863">Zinc-finger</keyword>
<gene>
    <name evidence="6" type="ORF">Vbra_13845</name>
</gene>
<dbReference type="STRING" id="1169540.A0A0G4EY70"/>
<evidence type="ECO:0000256" key="3">
    <source>
        <dbReference type="ARBA" id="ARBA00022833"/>
    </source>
</evidence>
<dbReference type="PROSITE" id="PS00518">
    <property type="entry name" value="ZF_RING_1"/>
    <property type="match status" value="1"/>
</dbReference>
<dbReference type="GO" id="GO:0061630">
    <property type="term" value="F:ubiquitin protein ligase activity"/>
    <property type="evidence" value="ECO:0007669"/>
    <property type="project" value="TreeGrafter"/>
</dbReference>
<evidence type="ECO:0000256" key="4">
    <source>
        <dbReference type="PROSITE-ProRule" id="PRU00175"/>
    </source>
</evidence>
<dbReference type="InterPro" id="IPR001841">
    <property type="entry name" value="Znf_RING"/>
</dbReference>
<dbReference type="AlphaFoldDB" id="A0A0G4EY70"/>
<dbReference type="Pfam" id="PF14634">
    <property type="entry name" value="zf-RING_5"/>
    <property type="match status" value="1"/>
</dbReference>
<feature type="domain" description="RING-type" evidence="5">
    <location>
        <begin position="74"/>
        <end position="123"/>
    </location>
</feature>
<keyword evidence="3" id="KW-0862">Zinc</keyword>
<keyword evidence="7" id="KW-1185">Reference proteome</keyword>
<evidence type="ECO:0000256" key="1">
    <source>
        <dbReference type="ARBA" id="ARBA00022723"/>
    </source>
</evidence>
<sequence>MRHTRNAQLWKGTQTLTARRAEGFKPYPVTPLARWLRILASGVIGLFHGCIEPDLRLTHGHGASSAAAAGTLECGVCQEEYQPDGDKAPEVLRCGHSFCAKCVRNLVRHHPYGRRAAKCPECRDETEEADVRPNHLARQAVLSLLAMRMRLVSLPEGTSLTHQEYYGLVGLLGDHTMKLRSLYRASRDGTTYGDMLRCVGDKTRLVFVIRKDEYVFGAFVSGGLKLPDDPTDWNAYDCDLWHFSLAGLFPQPTKIDIDREKQHVYVAGRQEVYGTKVRIGGYMWLGHSSEELTADMRSCRQNHPGPNVLAGSGHACLGVSVEFMADDLEVLHVVDGQ</sequence>
<dbReference type="PhylomeDB" id="A0A0G4EY70"/>
<dbReference type="OrthoDB" id="448632at2759"/>
<reference evidence="6 7" key="1">
    <citation type="submission" date="2014-11" db="EMBL/GenBank/DDBJ databases">
        <authorList>
            <person name="Zhu J."/>
            <person name="Qi W."/>
            <person name="Song R."/>
        </authorList>
    </citation>
    <scope>NUCLEOTIDE SEQUENCE [LARGE SCALE GENOMIC DNA]</scope>
</reference>
<dbReference type="GO" id="GO:0016567">
    <property type="term" value="P:protein ubiquitination"/>
    <property type="evidence" value="ECO:0007669"/>
    <property type="project" value="TreeGrafter"/>
</dbReference>
<dbReference type="InterPro" id="IPR017907">
    <property type="entry name" value="Znf_RING_CS"/>
</dbReference>
<proteinExistence type="predicted"/>
<dbReference type="SUPFAM" id="SSF57850">
    <property type="entry name" value="RING/U-box"/>
    <property type="match status" value="1"/>
</dbReference>
<dbReference type="EMBL" id="CDMY01000339">
    <property type="protein sequence ID" value="CEM03380.1"/>
    <property type="molecule type" value="Genomic_DNA"/>
</dbReference>
<keyword evidence="1" id="KW-0479">Metal-binding</keyword>
<dbReference type="InParanoid" id="A0A0G4EY70"/>
<evidence type="ECO:0000313" key="7">
    <source>
        <dbReference type="Proteomes" id="UP000041254"/>
    </source>
</evidence>
<dbReference type="GO" id="GO:0008270">
    <property type="term" value="F:zinc ion binding"/>
    <property type="evidence" value="ECO:0007669"/>
    <property type="project" value="UniProtKB-KW"/>
</dbReference>
<dbReference type="VEuPathDB" id="CryptoDB:Vbra_13845"/>
<evidence type="ECO:0000313" key="6">
    <source>
        <dbReference type="EMBL" id="CEM03380.1"/>
    </source>
</evidence>